<feature type="transmembrane region" description="Helical" evidence="8">
    <location>
        <begin position="149"/>
        <end position="173"/>
    </location>
</feature>
<dbReference type="Pfam" id="PF04082">
    <property type="entry name" value="Fungal_trans"/>
    <property type="match status" value="1"/>
</dbReference>
<dbReference type="EMBL" id="JAQOWY010000290">
    <property type="protein sequence ID" value="KAK1844986.1"/>
    <property type="molecule type" value="Genomic_DNA"/>
</dbReference>
<dbReference type="SUPFAM" id="SSF51197">
    <property type="entry name" value="Clavaminate synthase-like"/>
    <property type="match status" value="1"/>
</dbReference>
<keyword evidence="2" id="KW-0813">Transport</keyword>
<evidence type="ECO:0000256" key="1">
    <source>
        <dbReference type="ARBA" id="ARBA00004141"/>
    </source>
</evidence>
<evidence type="ECO:0000256" key="8">
    <source>
        <dbReference type="SAM" id="Phobius"/>
    </source>
</evidence>
<keyword evidence="4 8" id="KW-1133">Transmembrane helix</keyword>
<keyword evidence="6" id="KW-0539">Nucleus</keyword>
<feature type="domain" description="Major facilitator superfamily (MFS) profile" evidence="9">
    <location>
        <begin position="57"/>
        <end position="469"/>
    </location>
</feature>
<dbReference type="GO" id="GO:0022857">
    <property type="term" value="F:transmembrane transporter activity"/>
    <property type="evidence" value="ECO:0007669"/>
    <property type="project" value="InterPro"/>
</dbReference>
<dbReference type="GO" id="GO:0000981">
    <property type="term" value="F:DNA-binding transcription factor activity, RNA polymerase II-specific"/>
    <property type="evidence" value="ECO:0007669"/>
    <property type="project" value="InterPro"/>
</dbReference>
<feature type="transmembrane region" description="Helical" evidence="8">
    <location>
        <begin position="93"/>
        <end position="111"/>
    </location>
</feature>
<feature type="compositionally biased region" description="Polar residues" evidence="7">
    <location>
        <begin position="565"/>
        <end position="579"/>
    </location>
</feature>
<comment type="caution">
    <text evidence="10">The sequence shown here is derived from an EMBL/GenBank/DDBJ whole genome shotgun (WGS) entry which is preliminary data.</text>
</comment>
<dbReference type="InterPro" id="IPR008775">
    <property type="entry name" value="Phytyl_CoA_dOase-like"/>
</dbReference>
<evidence type="ECO:0000256" key="2">
    <source>
        <dbReference type="ARBA" id="ARBA00022448"/>
    </source>
</evidence>
<dbReference type="Proteomes" id="UP001243330">
    <property type="component" value="Unassembled WGS sequence"/>
</dbReference>
<feature type="transmembrane region" description="Helical" evidence="8">
    <location>
        <begin position="51"/>
        <end position="70"/>
    </location>
</feature>
<dbReference type="FunFam" id="1.20.1250.20:FF:000013">
    <property type="entry name" value="MFS general substrate transporter"/>
    <property type="match status" value="1"/>
</dbReference>
<evidence type="ECO:0000259" key="9">
    <source>
        <dbReference type="PROSITE" id="PS50850"/>
    </source>
</evidence>
<dbReference type="GO" id="GO:0006351">
    <property type="term" value="P:DNA-templated transcription"/>
    <property type="evidence" value="ECO:0007669"/>
    <property type="project" value="InterPro"/>
</dbReference>
<dbReference type="InterPro" id="IPR036259">
    <property type="entry name" value="MFS_trans_sf"/>
</dbReference>
<dbReference type="Pfam" id="PF05721">
    <property type="entry name" value="PhyH"/>
    <property type="match status" value="1"/>
</dbReference>
<feature type="region of interest" description="Disordered" evidence="7">
    <location>
        <begin position="519"/>
        <end position="589"/>
    </location>
</feature>
<dbReference type="CDD" id="cd12148">
    <property type="entry name" value="fungal_TF_MHR"/>
    <property type="match status" value="1"/>
</dbReference>
<feature type="transmembrane region" description="Helical" evidence="8">
    <location>
        <begin position="321"/>
        <end position="340"/>
    </location>
</feature>
<dbReference type="PANTHER" id="PTHR43791">
    <property type="entry name" value="PERMEASE-RELATED"/>
    <property type="match status" value="1"/>
</dbReference>
<feature type="transmembrane region" description="Helical" evidence="8">
    <location>
        <begin position="290"/>
        <end position="309"/>
    </location>
</feature>
<evidence type="ECO:0000256" key="5">
    <source>
        <dbReference type="ARBA" id="ARBA00023136"/>
    </source>
</evidence>
<dbReference type="PROSITE" id="PS50850">
    <property type="entry name" value="MFS"/>
    <property type="match status" value="1"/>
</dbReference>
<feature type="transmembrane region" description="Helical" evidence="8">
    <location>
        <begin position="217"/>
        <end position="239"/>
    </location>
</feature>
<evidence type="ECO:0000313" key="11">
    <source>
        <dbReference type="Proteomes" id="UP001243330"/>
    </source>
</evidence>
<protein>
    <submittedName>
        <fullName evidence="10">Fungal specific transcription factor domain protein</fullName>
    </submittedName>
</protein>
<dbReference type="Gene3D" id="1.20.1250.20">
    <property type="entry name" value="MFS general substrate transporter like domains"/>
    <property type="match status" value="2"/>
</dbReference>
<dbReference type="SMART" id="SM00906">
    <property type="entry name" value="Fungal_trans"/>
    <property type="match status" value="1"/>
</dbReference>
<feature type="compositionally biased region" description="Low complexity" evidence="7">
    <location>
        <begin position="531"/>
        <end position="546"/>
    </location>
</feature>
<dbReference type="PANTHER" id="PTHR43791:SF23">
    <property type="entry name" value="MAJOR FACILITATOR SUPERFAMILY (MFS) PROFILE DOMAIN-CONTAINING PROTEIN"/>
    <property type="match status" value="1"/>
</dbReference>
<gene>
    <name evidence="10" type="ORF">CCHR01_12398</name>
</gene>
<evidence type="ECO:0000256" key="3">
    <source>
        <dbReference type="ARBA" id="ARBA00022692"/>
    </source>
</evidence>
<evidence type="ECO:0000256" key="6">
    <source>
        <dbReference type="ARBA" id="ARBA00023242"/>
    </source>
</evidence>
<dbReference type="GO" id="GO:0003677">
    <property type="term" value="F:DNA binding"/>
    <property type="evidence" value="ECO:0007669"/>
    <property type="project" value="InterPro"/>
</dbReference>
<sequence length="1443" mass="160521">MDVEKAGSIAHESIKEDVSQEQKGAIEHPMPEILRSLSAAEYRKTGRRATLKMDIIIMPTLMITFILNFLDRNNIAAAKLAGITEDLHLSETQYQTCVSVLFVGYIIMQIPSNMIIGKIKLPGVYICCAMSLWGIVTAAQTVVKSFASLAVARFAVGFVEAVFFSGGLFYLSLFFNRRQYALRAALFYSGSQLGNAFGGLLAIAILKLDGKYGLEGWRWLFLVEGVVTVGLALLFAFILPNSPDGIKSLSETERAWVKFNYEKDQGQSDDRSEVSARQGFMLAVRDPKTWLMLATLYCIFTSAGVTNFFPPVVATLGYSRTVTYALTAPPFILCCATMLANGFHSDRAGERYWHVVAPLGVTLAANVIAVSTLNVGARYTAMMLMPASFYAGSTVLLSWIAGTINQPVTKRAAAIALIVSVCNTPNVWTPYLYNGAPRYFAAFTVNLVAAGAAIVTATVTRMYLRRENRKMDDGRELGVSGPTAAQRASGFRKKTRCSGHLPCIRCQQHDQPCQYMPTTASPCPPERRPRATPSAPSPVATATTISFEQQHSHGAQPDSLHDFSPIQSSPPANGTSSETPDGPLQEDQYGHFHGGASDFAFLHMAKQKLARLPSMSIHFSDYPLAESSNLPPILPPKPVADRLVRTFFDFGLTTSRFVHEPTLMESFEKLYSDGQDDSLSNDTLALIYMVLTLGSHYSRVNNIVRFYHMADRQLQRESSKITFASLQARLLATHYLLNHSRMHEAWSSFGIVVRHAQALGLHRRSVGPLSNYITHEYRKRLFWAIYVNDRIISSIFGRPCAIHDDDIDQDECALADDDDITATGCRVAPNGEFCSAAALIHYARLSRILGKILRKFYSPAARNNSITQLHQFAAEFEKSLLDWQDNLPAYLNYVALPPSALSTMTQRQTCTLKLMFAHASLLLYRPFILYSMDPATGVVSRLEQWVKRCHDKSIEAARVVVNECRYLCQRGLFSRAFWLVNYMQFAALGTLYMYSHLWPEATHVRETAEEAMAEFPVGVQGDLVGQRYVEILNELREVTARTTSTGMDMLASACTVDEMPAFETPLMDFGGPWSNLFFDTSAIDERVVNISNMTEVLGYSAPDIHSKPVFSQEKSVVQQDEKLSLHGNGGILDDVRLLQPVYPDTPIEEIQQRYWQDGVVWVKGLLNPDMVNQMRSDYLTFVDNGTGMLKPGTDPADGIFSGLDWREFLLPGAVRVACGLKDEGPFVDNAIASHSAAFYQDFKDKVGRELEPFVGKLAGFEESWCLPRSLLRCAVPGGETTPVHYDQIFLRAGPPTSVTAWVPIGDVELEGGGLIYLDRSAEIGKKYEQDFSRVNAELPDPDRISAFNRNMEKGGWLDRNAKKFGEHWARGWLVGAYEAGDVVFHTPYAVHAGAMNQSPKGRIRVSTDLRFVDKTKPYDERWTYIAYSENDPNVASRQPKKSE</sequence>
<organism evidence="10 11">
    <name type="scientific">Colletotrichum chrysophilum</name>
    <dbReference type="NCBI Taxonomy" id="1836956"/>
    <lineage>
        <taxon>Eukaryota</taxon>
        <taxon>Fungi</taxon>
        <taxon>Dikarya</taxon>
        <taxon>Ascomycota</taxon>
        <taxon>Pezizomycotina</taxon>
        <taxon>Sordariomycetes</taxon>
        <taxon>Hypocreomycetidae</taxon>
        <taxon>Glomerellales</taxon>
        <taxon>Glomerellaceae</taxon>
        <taxon>Colletotrichum</taxon>
        <taxon>Colletotrichum gloeosporioides species complex</taxon>
    </lineage>
</organism>
<keyword evidence="11" id="KW-1185">Reference proteome</keyword>
<comment type="subcellular location">
    <subcellularLocation>
        <location evidence="1">Membrane</location>
        <topology evidence="1">Multi-pass membrane protein</topology>
    </subcellularLocation>
</comment>
<dbReference type="GO" id="GO:0016020">
    <property type="term" value="C:membrane"/>
    <property type="evidence" value="ECO:0007669"/>
    <property type="project" value="UniProtKB-SubCell"/>
</dbReference>
<dbReference type="SUPFAM" id="SSF103473">
    <property type="entry name" value="MFS general substrate transporter"/>
    <property type="match status" value="1"/>
</dbReference>
<feature type="region of interest" description="Disordered" evidence="7">
    <location>
        <begin position="1"/>
        <end position="22"/>
    </location>
</feature>
<keyword evidence="5 8" id="KW-0472">Membrane</keyword>
<name>A0AAD9ABD7_9PEZI</name>
<reference evidence="10" key="1">
    <citation type="submission" date="2023-01" db="EMBL/GenBank/DDBJ databases">
        <title>Colletotrichum chrysophilum M932 genome sequence.</title>
        <authorList>
            <person name="Baroncelli R."/>
        </authorList>
    </citation>
    <scope>NUCLEOTIDE SEQUENCE</scope>
    <source>
        <strain evidence="10">M932</strain>
    </source>
</reference>
<dbReference type="Gene3D" id="2.60.120.620">
    <property type="entry name" value="q2cbj1_9rhob like domain"/>
    <property type="match status" value="1"/>
</dbReference>
<dbReference type="InterPro" id="IPR020846">
    <property type="entry name" value="MFS_dom"/>
</dbReference>
<dbReference type="Pfam" id="PF07690">
    <property type="entry name" value="MFS_1"/>
    <property type="match status" value="1"/>
</dbReference>
<feature type="transmembrane region" description="Helical" evidence="8">
    <location>
        <begin position="439"/>
        <end position="464"/>
    </location>
</feature>
<keyword evidence="3 8" id="KW-0812">Transmembrane</keyword>
<feature type="transmembrane region" description="Helical" evidence="8">
    <location>
        <begin position="379"/>
        <end position="400"/>
    </location>
</feature>
<feature type="compositionally biased region" description="Basic and acidic residues" evidence="7">
    <location>
        <begin position="12"/>
        <end position="22"/>
    </location>
</feature>
<dbReference type="InterPro" id="IPR007219">
    <property type="entry name" value="XnlR_reg_dom"/>
</dbReference>
<feature type="transmembrane region" description="Helical" evidence="8">
    <location>
        <begin position="352"/>
        <end position="373"/>
    </location>
</feature>
<evidence type="ECO:0000256" key="7">
    <source>
        <dbReference type="SAM" id="MobiDB-lite"/>
    </source>
</evidence>
<dbReference type="InterPro" id="IPR001138">
    <property type="entry name" value="Zn2Cys6_DnaBD"/>
</dbReference>
<dbReference type="FunFam" id="1.20.1250.20:FF:000057">
    <property type="entry name" value="MFS general substrate transporter"/>
    <property type="match status" value="1"/>
</dbReference>
<dbReference type="CDD" id="cd00067">
    <property type="entry name" value="GAL4"/>
    <property type="match status" value="1"/>
</dbReference>
<feature type="transmembrane region" description="Helical" evidence="8">
    <location>
        <begin position="185"/>
        <end position="205"/>
    </location>
</feature>
<evidence type="ECO:0000256" key="4">
    <source>
        <dbReference type="ARBA" id="ARBA00022989"/>
    </source>
</evidence>
<feature type="transmembrane region" description="Helical" evidence="8">
    <location>
        <begin position="123"/>
        <end position="143"/>
    </location>
</feature>
<accession>A0AAD9ABD7</accession>
<dbReference type="GO" id="GO:0008270">
    <property type="term" value="F:zinc ion binding"/>
    <property type="evidence" value="ECO:0007669"/>
    <property type="project" value="InterPro"/>
</dbReference>
<dbReference type="InterPro" id="IPR011701">
    <property type="entry name" value="MFS"/>
</dbReference>
<proteinExistence type="predicted"/>
<evidence type="ECO:0000313" key="10">
    <source>
        <dbReference type="EMBL" id="KAK1844986.1"/>
    </source>
</evidence>